<keyword evidence="1" id="KW-1133">Transmembrane helix</keyword>
<dbReference type="RefSeq" id="WP_173152854.1">
    <property type="nucleotide sequence ID" value="NZ_AP022871.1"/>
</dbReference>
<evidence type="ECO:0000256" key="1">
    <source>
        <dbReference type="SAM" id="Phobius"/>
    </source>
</evidence>
<keyword evidence="1" id="KW-0472">Membrane</keyword>
<evidence type="ECO:0008006" key="4">
    <source>
        <dbReference type="Google" id="ProtNLM"/>
    </source>
</evidence>
<feature type="transmembrane region" description="Helical" evidence="1">
    <location>
        <begin position="76"/>
        <end position="94"/>
    </location>
</feature>
<reference evidence="2 3" key="2">
    <citation type="submission" date="2020-03" db="EMBL/GenBank/DDBJ databases">
        <authorList>
            <person name="Ichikawa N."/>
            <person name="Kimura A."/>
            <person name="Kitahashi Y."/>
            <person name="Uohara A."/>
        </authorList>
    </citation>
    <scope>NUCLEOTIDE SEQUENCE [LARGE SCALE GENOMIC DNA]</scope>
    <source>
        <strain evidence="2 3">NBRC 105367</strain>
    </source>
</reference>
<protein>
    <recommendedName>
        <fullName evidence="4">ABC transporter permease</fullName>
    </recommendedName>
</protein>
<keyword evidence="3" id="KW-1185">Reference proteome</keyword>
<dbReference type="AlphaFoldDB" id="A0A6F8YAD9"/>
<proteinExistence type="predicted"/>
<dbReference type="Proteomes" id="UP000503011">
    <property type="component" value="Chromosome"/>
</dbReference>
<dbReference type="EMBL" id="AP022871">
    <property type="protein sequence ID" value="BCB82948.1"/>
    <property type="molecule type" value="Genomic_DNA"/>
</dbReference>
<gene>
    <name evidence="2" type="ORF">Psuf_002610</name>
</gene>
<feature type="transmembrane region" description="Helical" evidence="1">
    <location>
        <begin position="130"/>
        <end position="152"/>
    </location>
</feature>
<dbReference type="KEGG" id="psuu:Psuf_002610"/>
<evidence type="ECO:0000313" key="3">
    <source>
        <dbReference type="Proteomes" id="UP000503011"/>
    </source>
</evidence>
<keyword evidence="1" id="KW-0812">Transmembrane</keyword>
<organism evidence="2 3">
    <name type="scientific">Phytohabitans suffuscus</name>
    <dbReference type="NCBI Taxonomy" id="624315"/>
    <lineage>
        <taxon>Bacteria</taxon>
        <taxon>Bacillati</taxon>
        <taxon>Actinomycetota</taxon>
        <taxon>Actinomycetes</taxon>
        <taxon>Micromonosporales</taxon>
        <taxon>Micromonosporaceae</taxon>
    </lineage>
</organism>
<accession>A0A6F8YAD9</accession>
<feature type="transmembrane region" description="Helical" evidence="1">
    <location>
        <begin position="45"/>
        <end position="69"/>
    </location>
</feature>
<reference evidence="2 3" key="1">
    <citation type="submission" date="2020-03" db="EMBL/GenBank/DDBJ databases">
        <title>Whole genome shotgun sequence of Phytohabitans suffuscus NBRC 105367.</title>
        <authorList>
            <person name="Komaki H."/>
            <person name="Tamura T."/>
        </authorList>
    </citation>
    <scope>NUCLEOTIDE SEQUENCE [LARGE SCALE GENOMIC DNA]</scope>
    <source>
        <strain evidence="2 3">NBRC 105367</strain>
    </source>
</reference>
<name>A0A6F8YAD9_9ACTN</name>
<sequence>MLGLSSYAVSLVAVVAALLWAVPTMRENGFAPPAFPTPSLVDGAVLRALLLTAAFMALVSLFALAVGMLLRRSAPAITLTVVLVLPPLILGMILPGTTPRWLMYTTLAGGMATQRAKPPTVTLAEPWSMIGPWAGIGVVTVYAAAALALAWWRLRRTDA</sequence>
<evidence type="ECO:0000313" key="2">
    <source>
        <dbReference type="EMBL" id="BCB82948.1"/>
    </source>
</evidence>